<dbReference type="RefSeq" id="WP_080823668.1">
    <property type="nucleotide sequence ID" value="NZ_LT009721.1"/>
</dbReference>
<evidence type="ECO:0000313" key="2">
    <source>
        <dbReference type="Proteomes" id="UP000191933"/>
    </source>
</evidence>
<comment type="caution">
    <text evidence="1">The sequence shown here is derived from an EMBL/GenBank/DDBJ whole genome shotgun (WGS) entry which is preliminary data.</text>
</comment>
<proteinExistence type="predicted"/>
<accession>A0A9W5F8B0</accession>
<dbReference type="AlphaFoldDB" id="A0A9W5F8B0"/>
<reference evidence="1 2" key="1">
    <citation type="submission" date="2016-01" db="EMBL/GenBank/DDBJ databases">
        <authorList>
            <person name="Regsiter A."/>
            <person name="william w."/>
        </authorList>
    </citation>
    <scope>NUCLEOTIDE SEQUENCE [LARGE SCALE GENOMIC DNA]</scope>
    <source>
        <strain evidence="1 2">CFBP 5494</strain>
    </source>
</reference>
<keyword evidence="2" id="KW-1185">Reference proteome</keyword>
<sequence length="143" mass="15831">MDMNKIAAEEALFHACCEALVDQMRSIDEAECGDGLTAGWYLQLAPTGISLRQEADVEGQPRTLLVRLPQNLHVWNLAQALSSSTGCMAISYVIVMFGQFPAGMPRQYRDEIRKAAEAVVSHAVKLQHDEENAEFGRKSATRH</sequence>
<organism evidence="1 2">
    <name type="scientific">Agrobacterium genomosp. 2 str. CFBP 5494</name>
    <dbReference type="NCBI Taxonomy" id="1183436"/>
    <lineage>
        <taxon>Bacteria</taxon>
        <taxon>Pseudomonadati</taxon>
        <taxon>Pseudomonadota</taxon>
        <taxon>Alphaproteobacteria</taxon>
        <taxon>Hyphomicrobiales</taxon>
        <taxon>Rhizobiaceae</taxon>
        <taxon>Rhizobium/Agrobacterium group</taxon>
        <taxon>Agrobacterium</taxon>
        <taxon>Agrobacterium tumefaciens complex</taxon>
    </lineage>
</organism>
<protein>
    <submittedName>
        <fullName evidence="1">Uncharacterized protein</fullName>
    </submittedName>
</protein>
<dbReference type="Proteomes" id="UP000191933">
    <property type="component" value="Unassembled WGS sequence"/>
</dbReference>
<dbReference type="EMBL" id="FBVY01000047">
    <property type="protein sequence ID" value="CUX03350.1"/>
    <property type="molecule type" value="Genomic_DNA"/>
</dbReference>
<name>A0A9W5F8B0_9HYPH</name>
<evidence type="ECO:0000313" key="1">
    <source>
        <dbReference type="EMBL" id="CUX03350.1"/>
    </source>
</evidence>
<gene>
    <name evidence="1" type="ORF">AGR2A_pb10120</name>
</gene>